<dbReference type="Proteomes" id="UP000070544">
    <property type="component" value="Unassembled WGS sequence"/>
</dbReference>
<dbReference type="OrthoDB" id="10336904at2759"/>
<keyword evidence="1" id="KW-0732">Signal</keyword>
<dbReference type="AlphaFoldDB" id="A0A139AH92"/>
<evidence type="ECO:0000313" key="3">
    <source>
        <dbReference type="Proteomes" id="UP000070544"/>
    </source>
</evidence>
<gene>
    <name evidence="2" type="ORF">M427DRAFT_321687</name>
</gene>
<organism evidence="2 3">
    <name type="scientific">Gonapodya prolifera (strain JEL478)</name>
    <name type="common">Monoblepharis prolifera</name>
    <dbReference type="NCBI Taxonomy" id="1344416"/>
    <lineage>
        <taxon>Eukaryota</taxon>
        <taxon>Fungi</taxon>
        <taxon>Fungi incertae sedis</taxon>
        <taxon>Chytridiomycota</taxon>
        <taxon>Chytridiomycota incertae sedis</taxon>
        <taxon>Monoblepharidomycetes</taxon>
        <taxon>Monoblepharidales</taxon>
        <taxon>Gonapodyaceae</taxon>
        <taxon>Gonapodya</taxon>
    </lineage>
</organism>
<evidence type="ECO:0000256" key="1">
    <source>
        <dbReference type="SAM" id="SignalP"/>
    </source>
</evidence>
<sequence length="183" mass="19859">MPAVSWTRRFPALASLLALCVIAPGALASSRIAGYLCGMDVDLMATSQHGLPLEPQGQLAVRLVDPNTATHHITLSNVGPYTGIFMYARDTMTGMHRGSWTFPDGYLGKGCGGTSGRNSTFEHTMAPRFSTYDFTWRTDTSTPIGTMLVLEAMVCISLRQWFLVPPVEFTVGHGALPVLRIPI</sequence>
<feature type="chain" id="PRO_5007296182" description="Reelin domain-containing protein" evidence="1">
    <location>
        <begin position="29"/>
        <end position="183"/>
    </location>
</feature>
<feature type="signal peptide" evidence="1">
    <location>
        <begin position="1"/>
        <end position="28"/>
    </location>
</feature>
<evidence type="ECO:0000313" key="2">
    <source>
        <dbReference type="EMBL" id="KXS15783.1"/>
    </source>
</evidence>
<name>A0A139AH92_GONPJ</name>
<dbReference type="EMBL" id="KQ965760">
    <property type="protein sequence ID" value="KXS15783.1"/>
    <property type="molecule type" value="Genomic_DNA"/>
</dbReference>
<accession>A0A139AH92</accession>
<keyword evidence="3" id="KW-1185">Reference proteome</keyword>
<feature type="non-terminal residue" evidence="2">
    <location>
        <position position="183"/>
    </location>
</feature>
<proteinExistence type="predicted"/>
<reference evidence="2 3" key="1">
    <citation type="journal article" date="2015" name="Genome Biol. Evol.">
        <title>Phylogenomic analyses indicate that early fungi evolved digesting cell walls of algal ancestors of land plants.</title>
        <authorList>
            <person name="Chang Y."/>
            <person name="Wang S."/>
            <person name="Sekimoto S."/>
            <person name="Aerts A.L."/>
            <person name="Choi C."/>
            <person name="Clum A."/>
            <person name="LaButti K.M."/>
            <person name="Lindquist E.A."/>
            <person name="Yee Ngan C."/>
            <person name="Ohm R.A."/>
            <person name="Salamov A.A."/>
            <person name="Grigoriev I.V."/>
            <person name="Spatafora J.W."/>
            <person name="Berbee M.L."/>
        </authorList>
    </citation>
    <scope>NUCLEOTIDE SEQUENCE [LARGE SCALE GENOMIC DNA]</scope>
    <source>
        <strain evidence="2 3">JEL478</strain>
    </source>
</reference>
<evidence type="ECO:0008006" key="4">
    <source>
        <dbReference type="Google" id="ProtNLM"/>
    </source>
</evidence>
<protein>
    <recommendedName>
        <fullName evidence="4">Reelin domain-containing protein</fullName>
    </recommendedName>
</protein>